<reference evidence="1 2" key="1">
    <citation type="submission" date="2019-02" db="EMBL/GenBank/DDBJ databases">
        <title>Deep-cultivation of Planctomycetes and their phenomic and genomic characterization uncovers novel biology.</title>
        <authorList>
            <person name="Wiegand S."/>
            <person name="Jogler M."/>
            <person name="Boedeker C."/>
            <person name="Pinto D."/>
            <person name="Vollmers J."/>
            <person name="Rivas-Marin E."/>
            <person name="Kohn T."/>
            <person name="Peeters S.H."/>
            <person name="Heuer A."/>
            <person name="Rast P."/>
            <person name="Oberbeckmann S."/>
            <person name="Bunk B."/>
            <person name="Jeske O."/>
            <person name="Meyerdierks A."/>
            <person name="Storesund J.E."/>
            <person name="Kallscheuer N."/>
            <person name="Luecker S."/>
            <person name="Lage O.M."/>
            <person name="Pohl T."/>
            <person name="Merkel B.J."/>
            <person name="Hornburger P."/>
            <person name="Mueller R.-W."/>
            <person name="Bruemmer F."/>
            <person name="Labrenz M."/>
            <person name="Spormann A.M."/>
            <person name="Op den Camp H."/>
            <person name="Overmann J."/>
            <person name="Amann R."/>
            <person name="Jetten M.S.M."/>
            <person name="Mascher T."/>
            <person name="Medema M.H."/>
            <person name="Devos D.P."/>
            <person name="Kaster A.-K."/>
            <person name="Ovreas L."/>
            <person name="Rohde M."/>
            <person name="Galperin M.Y."/>
            <person name="Jogler C."/>
        </authorList>
    </citation>
    <scope>NUCLEOTIDE SEQUENCE [LARGE SCALE GENOMIC DNA]</scope>
    <source>
        <strain evidence="1 2">I41</strain>
    </source>
</reference>
<dbReference type="Proteomes" id="UP000317909">
    <property type="component" value="Chromosome"/>
</dbReference>
<dbReference type="RefSeq" id="WP_145434391.1">
    <property type="nucleotide sequence ID" value="NZ_CP036339.1"/>
</dbReference>
<evidence type="ECO:0008006" key="3">
    <source>
        <dbReference type="Google" id="ProtNLM"/>
    </source>
</evidence>
<keyword evidence="2" id="KW-1185">Reference proteome</keyword>
<dbReference type="PANTHER" id="PTHR43737">
    <property type="entry name" value="BLL7424 PROTEIN"/>
    <property type="match status" value="1"/>
</dbReference>
<dbReference type="InterPro" id="IPR006311">
    <property type="entry name" value="TAT_signal"/>
</dbReference>
<evidence type="ECO:0000313" key="2">
    <source>
        <dbReference type="Proteomes" id="UP000317909"/>
    </source>
</evidence>
<dbReference type="SUPFAM" id="SSF53649">
    <property type="entry name" value="Alkaline phosphatase-like"/>
    <property type="match status" value="1"/>
</dbReference>
<dbReference type="InterPro" id="IPR017850">
    <property type="entry name" value="Alkaline_phosphatase_core_sf"/>
</dbReference>
<dbReference type="Gene3D" id="3.40.720.10">
    <property type="entry name" value="Alkaline Phosphatase, subunit A"/>
    <property type="match status" value="1"/>
</dbReference>
<dbReference type="PANTHER" id="PTHR43737:SF1">
    <property type="entry name" value="DUF1501 DOMAIN-CONTAINING PROTEIN"/>
    <property type="match status" value="1"/>
</dbReference>
<sequence length="492" mass="54260">MTPEQYAAWERLVDRRTFFGRTSLGLGAMALAGLMQRNVRAARVQQGSGSAEPGRGSRGLVDPLHFAPKARRVIFLCMAGGPSQFETFDEKPKLAELHGQPMPESYTKGQPIAQLQGSALLALRPLAKFQRHGQSGQQISELLPQIGEIADDICIIRSMQTEQINHDPAQTFLNAGTSVSGRPSMGAWINYGLGSETDDLPGFIVMKSLADSRPPQPISSRQWHSGFLPSRFQGVPVYSQNDPVHFVTNPPGVDRQRQLDVIETVNGLNRIRDIDEQNPEIAARIAQYELAFRMQASVPGLVNISDEPQHVLDMYGVKGADGSFAYNCLLARRMAERGVRFIQLYHRGWDHHNGISKYISEACLSSDQPSAALIADLKQRGMLEDTLVVWGGEFGRTPMAQGDVDGDAVGRDHHIRGFSMWLAGGGIRPGITYGATDELGYYAAENPVHIHDLHATMMRLLGIDHERLTYRYQGRDFRLTDVAGHVVDGILA</sequence>
<name>A0A517U212_9BACT</name>
<evidence type="ECO:0000313" key="1">
    <source>
        <dbReference type="EMBL" id="QDT74658.1"/>
    </source>
</evidence>
<gene>
    <name evidence="1" type="ORF">I41_38550</name>
</gene>
<protein>
    <recommendedName>
        <fullName evidence="3">Sulfatase</fullName>
    </recommendedName>
</protein>
<organism evidence="1 2">
    <name type="scientific">Lacipirellula limnantheis</name>
    <dbReference type="NCBI Taxonomy" id="2528024"/>
    <lineage>
        <taxon>Bacteria</taxon>
        <taxon>Pseudomonadati</taxon>
        <taxon>Planctomycetota</taxon>
        <taxon>Planctomycetia</taxon>
        <taxon>Pirellulales</taxon>
        <taxon>Lacipirellulaceae</taxon>
        <taxon>Lacipirellula</taxon>
    </lineage>
</organism>
<proteinExistence type="predicted"/>
<dbReference type="KEGG" id="llh:I41_38550"/>
<dbReference type="EMBL" id="CP036339">
    <property type="protein sequence ID" value="QDT74658.1"/>
    <property type="molecule type" value="Genomic_DNA"/>
</dbReference>
<dbReference type="OrthoDB" id="127333at2"/>
<dbReference type="PROSITE" id="PS51318">
    <property type="entry name" value="TAT"/>
    <property type="match status" value="1"/>
</dbReference>
<dbReference type="AlphaFoldDB" id="A0A517U212"/>
<dbReference type="InterPro" id="IPR010869">
    <property type="entry name" value="DUF1501"/>
</dbReference>
<dbReference type="Pfam" id="PF07394">
    <property type="entry name" value="DUF1501"/>
    <property type="match status" value="1"/>
</dbReference>
<accession>A0A517U212</accession>